<organism evidence="4 5">
    <name type="scientific">Senegalia massiliensis</name>
    <dbReference type="NCBI Taxonomy" id="1720316"/>
    <lineage>
        <taxon>Bacteria</taxon>
        <taxon>Bacillati</taxon>
        <taxon>Bacillota</taxon>
        <taxon>Clostridia</taxon>
        <taxon>Eubacteriales</taxon>
        <taxon>Clostridiaceae</taxon>
        <taxon>Senegalia</taxon>
    </lineage>
</organism>
<evidence type="ECO:0000256" key="1">
    <source>
        <dbReference type="ARBA" id="ARBA00023125"/>
    </source>
</evidence>
<dbReference type="PANTHER" id="PTHR30204:SF96">
    <property type="entry name" value="CHROMOSOME-ANCHORING PROTEIN RACA"/>
    <property type="match status" value="1"/>
</dbReference>
<dbReference type="OrthoDB" id="9811174at2"/>
<dbReference type="SMART" id="SM00422">
    <property type="entry name" value="HTH_MERR"/>
    <property type="match status" value="1"/>
</dbReference>
<dbReference type="Proteomes" id="UP000467132">
    <property type="component" value="Unassembled WGS sequence"/>
</dbReference>
<evidence type="ECO:0000313" key="5">
    <source>
        <dbReference type="Proteomes" id="UP000467132"/>
    </source>
</evidence>
<gene>
    <name evidence="4" type="ORF">D3Z33_12255</name>
</gene>
<sequence length="210" mass="24910">MKGYSITEVAAKLDGLHVQTIRKWEKDFELIIPRNDLGHRQYTEKEIEVLRNIKNMKDEGAGIEIIKKILSKSENAAEQKENALELVSIDRLNGKELNEIMINKLSQYMEERDDKLINEFANTMKTQLSEIIDEKETLLKKDYQKKLNIMQKNIEETISNEIEETLSNELEKQEKKIREQLSSENSKLMKYIENRDKEKEKKPFFKRLFK</sequence>
<dbReference type="InterPro" id="IPR009061">
    <property type="entry name" value="DNA-bd_dom_put_sf"/>
</dbReference>
<dbReference type="InterPro" id="IPR047057">
    <property type="entry name" value="MerR_fam"/>
</dbReference>
<keyword evidence="1" id="KW-0238">DNA-binding</keyword>
<dbReference type="AlphaFoldDB" id="A0A845QYR4"/>
<dbReference type="GO" id="GO:0003677">
    <property type="term" value="F:DNA binding"/>
    <property type="evidence" value="ECO:0007669"/>
    <property type="project" value="UniProtKB-KW"/>
</dbReference>
<evidence type="ECO:0000256" key="2">
    <source>
        <dbReference type="SAM" id="Coils"/>
    </source>
</evidence>
<comment type="caution">
    <text evidence="4">The sequence shown here is derived from an EMBL/GenBank/DDBJ whole genome shotgun (WGS) entry which is preliminary data.</text>
</comment>
<dbReference type="InterPro" id="IPR000551">
    <property type="entry name" value="MerR-type_HTH_dom"/>
</dbReference>
<feature type="domain" description="HTH merR-type" evidence="3">
    <location>
        <begin position="3"/>
        <end position="72"/>
    </location>
</feature>
<keyword evidence="5" id="KW-1185">Reference proteome</keyword>
<dbReference type="RefSeq" id="WP_160198095.1">
    <property type="nucleotide sequence ID" value="NZ_QXXA01000013.1"/>
</dbReference>
<dbReference type="PROSITE" id="PS50937">
    <property type="entry name" value="HTH_MERR_2"/>
    <property type="match status" value="1"/>
</dbReference>
<dbReference type="EMBL" id="QXXA01000013">
    <property type="protein sequence ID" value="NBI07625.1"/>
    <property type="molecule type" value="Genomic_DNA"/>
</dbReference>
<evidence type="ECO:0000259" key="3">
    <source>
        <dbReference type="PROSITE" id="PS50937"/>
    </source>
</evidence>
<feature type="coiled-coil region" evidence="2">
    <location>
        <begin position="140"/>
        <end position="187"/>
    </location>
</feature>
<proteinExistence type="predicted"/>
<reference evidence="4 5" key="1">
    <citation type="submission" date="2018-08" db="EMBL/GenBank/DDBJ databases">
        <title>Murine metabolic-syndrome-specific gut microbial biobank.</title>
        <authorList>
            <person name="Liu C."/>
        </authorList>
    </citation>
    <scope>NUCLEOTIDE SEQUENCE [LARGE SCALE GENOMIC DNA]</scope>
    <source>
        <strain evidence="4 5">583</strain>
    </source>
</reference>
<evidence type="ECO:0000313" key="4">
    <source>
        <dbReference type="EMBL" id="NBI07625.1"/>
    </source>
</evidence>
<name>A0A845QYR4_9CLOT</name>
<keyword evidence="2" id="KW-0175">Coiled coil</keyword>
<dbReference type="Gene3D" id="1.10.1660.10">
    <property type="match status" value="1"/>
</dbReference>
<dbReference type="SUPFAM" id="SSF46955">
    <property type="entry name" value="Putative DNA-binding domain"/>
    <property type="match status" value="1"/>
</dbReference>
<dbReference type="Pfam" id="PF13411">
    <property type="entry name" value="MerR_1"/>
    <property type="match status" value="1"/>
</dbReference>
<dbReference type="GO" id="GO:0003700">
    <property type="term" value="F:DNA-binding transcription factor activity"/>
    <property type="evidence" value="ECO:0007669"/>
    <property type="project" value="InterPro"/>
</dbReference>
<protein>
    <submittedName>
        <fullName evidence="4">MerR family transcriptional regulator</fullName>
    </submittedName>
</protein>
<accession>A0A845QYR4</accession>
<dbReference type="PANTHER" id="PTHR30204">
    <property type="entry name" value="REDOX-CYCLING DRUG-SENSING TRANSCRIPTIONAL ACTIVATOR SOXR"/>
    <property type="match status" value="1"/>
</dbReference>